<name>A0A0R2FQA6_9LACO</name>
<gene>
    <name evidence="9" type="ORF">IV36_GL000460</name>
</gene>
<reference evidence="9 10" key="1">
    <citation type="journal article" date="2015" name="Genome Announc.">
        <title>Expanding the biotechnology potential of lactobacilli through comparative genomics of 213 strains and associated genera.</title>
        <authorList>
            <person name="Sun Z."/>
            <person name="Harris H.M."/>
            <person name="McCann A."/>
            <person name="Guo C."/>
            <person name="Argimon S."/>
            <person name="Zhang W."/>
            <person name="Yang X."/>
            <person name="Jeffery I.B."/>
            <person name="Cooney J.C."/>
            <person name="Kagawa T.F."/>
            <person name="Liu W."/>
            <person name="Song Y."/>
            <person name="Salvetti E."/>
            <person name="Wrobel A."/>
            <person name="Rasinkangas P."/>
            <person name="Parkhill J."/>
            <person name="Rea M.C."/>
            <person name="O'Sullivan O."/>
            <person name="Ritari J."/>
            <person name="Douillard F.P."/>
            <person name="Paul Ross R."/>
            <person name="Yang R."/>
            <person name="Briner A.E."/>
            <person name="Felis G.E."/>
            <person name="de Vos W.M."/>
            <person name="Barrangou R."/>
            <person name="Klaenhammer T.R."/>
            <person name="Caufield P.W."/>
            <person name="Cui Y."/>
            <person name="Zhang H."/>
            <person name="O'Toole P.W."/>
        </authorList>
    </citation>
    <scope>NUCLEOTIDE SEQUENCE [LARGE SCALE GENOMIC DNA]</scope>
    <source>
        <strain evidence="9 10">ATCC 27304</strain>
    </source>
</reference>
<evidence type="ECO:0000256" key="2">
    <source>
        <dbReference type="ARBA" id="ARBA00008107"/>
    </source>
</evidence>
<dbReference type="STRING" id="1618.IV36_GL000460"/>
<keyword evidence="4 7" id="KW-0813">Transport</keyword>
<dbReference type="Gene3D" id="1.20.58.220">
    <property type="entry name" value="Phosphate transport system protein phou homolog 2, domain 2"/>
    <property type="match status" value="1"/>
</dbReference>
<accession>A0A0R2FQA6</accession>
<dbReference type="GO" id="GO:0030643">
    <property type="term" value="P:intracellular phosphate ion homeostasis"/>
    <property type="evidence" value="ECO:0007669"/>
    <property type="project" value="InterPro"/>
</dbReference>
<sequence>MIILADGLDKRGGIKMRKILEEQIENLHQDFAKMGFDVAKSIENATNVFENHDEALAKKVLENDSAINESEIYLERKTAQVIALQQPVASDLRVLITILKASSDLERIGDHAVSVVHSTKRIDTNSRNQEIEDLLVKMSKHVHKMLLDVIDAYVHNDEEKARSLAADDEVNDDYLRQVRRKALDAMQSDPKFVSVGPEYMVIATHFERMGDYVTNVSEWIVYTNTGRIVELGPTDSTRE</sequence>
<feature type="domain" description="PhoU" evidence="8">
    <location>
        <begin position="136"/>
        <end position="220"/>
    </location>
</feature>
<evidence type="ECO:0000313" key="9">
    <source>
        <dbReference type="EMBL" id="KRN28533.1"/>
    </source>
</evidence>
<dbReference type="InterPro" id="IPR038078">
    <property type="entry name" value="PhoU-like_sf"/>
</dbReference>
<dbReference type="PANTHER" id="PTHR42930:SF3">
    <property type="entry name" value="PHOSPHATE-SPECIFIC TRANSPORT SYSTEM ACCESSORY PROTEIN PHOU"/>
    <property type="match status" value="1"/>
</dbReference>
<dbReference type="EMBL" id="JQAR01000014">
    <property type="protein sequence ID" value="KRN28533.1"/>
    <property type="molecule type" value="Genomic_DNA"/>
</dbReference>
<dbReference type="FunFam" id="1.20.58.220:FF:000004">
    <property type="entry name" value="Phosphate-specific transport system accessory protein PhoU"/>
    <property type="match status" value="1"/>
</dbReference>
<comment type="subunit">
    <text evidence="3 7">Homodimer.</text>
</comment>
<comment type="function">
    <text evidence="7">Plays a role in the regulation of phosphate uptake.</text>
</comment>
<evidence type="ECO:0000256" key="7">
    <source>
        <dbReference type="PIRNR" id="PIRNR003107"/>
    </source>
</evidence>
<dbReference type="NCBIfam" id="TIGR02135">
    <property type="entry name" value="phoU_full"/>
    <property type="match status" value="1"/>
</dbReference>
<keyword evidence="5 7" id="KW-0963">Cytoplasm</keyword>
<dbReference type="AlphaFoldDB" id="A0A0R2FQA6"/>
<evidence type="ECO:0000256" key="5">
    <source>
        <dbReference type="ARBA" id="ARBA00022490"/>
    </source>
</evidence>
<dbReference type="Proteomes" id="UP000051727">
    <property type="component" value="Unassembled WGS sequence"/>
</dbReference>
<feature type="domain" description="PhoU" evidence="8">
    <location>
        <begin position="32"/>
        <end position="117"/>
    </location>
</feature>
<dbReference type="Pfam" id="PF01895">
    <property type="entry name" value="PhoU"/>
    <property type="match status" value="2"/>
</dbReference>
<dbReference type="GO" id="GO:0045936">
    <property type="term" value="P:negative regulation of phosphate metabolic process"/>
    <property type="evidence" value="ECO:0007669"/>
    <property type="project" value="InterPro"/>
</dbReference>
<evidence type="ECO:0000256" key="6">
    <source>
        <dbReference type="ARBA" id="ARBA00022592"/>
    </source>
</evidence>
<evidence type="ECO:0000313" key="10">
    <source>
        <dbReference type="Proteomes" id="UP000051727"/>
    </source>
</evidence>
<comment type="caution">
    <text evidence="9">The sequence shown here is derived from an EMBL/GenBank/DDBJ whole genome shotgun (WGS) entry which is preliminary data.</text>
</comment>
<dbReference type="PANTHER" id="PTHR42930">
    <property type="entry name" value="PHOSPHATE-SPECIFIC TRANSPORT SYSTEM ACCESSORY PROTEIN PHOU"/>
    <property type="match status" value="1"/>
</dbReference>
<evidence type="ECO:0000259" key="8">
    <source>
        <dbReference type="Pfam" id="PF01895"/>
    </source>
</evidence>
<evidence type="ECO:0000256" key="1">
    <source>
        <dbReference type="ARBA" id="ARBA00004496"/>
    </source>
</evidence>
<dbReference type="InterPro" id="IPR026022">
    <property type="entry name" value="PhoU_dom"/>
</dbReference>
<keyword evidence="6 7" id="KW-0592">Phosphate transport</keyword>
<evidence type="ECO:0000256" key="3">
    <source>
        <dbReference type="ARBA" id="ARBA00011738"/>
    </source>
</evidence>
<dbReference type="SUPFAM" id="SSF109755">
    <property type="entry name" value="PhoU-like"/>
    <property type="match status" value="1"/>
</dbReference>
<protein>
    <recommendedName>
        <fullName evidence="7">Phosphate-specific transport system accessory protein PhoU</fullName>
    </recommendedName>
</protein>
<dbReference type="PATRIC" id="fig|1618.3.peg.459"/>
<dbReference type="GO" id="GO:0005737">
    <property type="term" value="C:cytoplasm"/>
    <property type="evidence" value="ECO:0007669"/>
    <property type="project" value="UniProtKB-SubCell"/>
</dbReference>
<evidence type="ECO:0000256" key="4">
    <source>
        <dbReference type="ARBA" id="ARBA00022448"/>
    </source>
</evidence>
<proteinExistence type="inferred from homology"/>
<dbReference type="PIRSF" id="PIRSF003107">
    <property type="entry name" value="PhoU"/>
    <property type="match status" value="1"/>
</dbReference>
<organism evidence="9 10">
    <name type="scientific">Liquorilactobacillus mali</name>
    <dbReference type="NCBI Taxonomy" id="1618"/>
    <lineage>
        <taxon>Bacteria</taxon>
        <taxon>Bacillati</taxon>
        <taxon>Bacillota</taxon>
        <taxon>Bacilli</taxon>
        <taxon>Lactobacillales</taxon>
        <taxon>Lactobacillaceae</taxon>
        <taxon>Liquorilactobacillus</taxon>
    </lineage>
</organism>
<dbReference type="InterPro" id="IPR028366">
    <property type="entry name" value="PhoU"/>
</dbReference>
<comment type="similarity">
    <text evidence="2 7">Belongs to the PhoU family.</text>
</comment>
<comment type="subcellular location">
    <subcellularLocation>
        <location evidence="1 7">Cytoplasm</location>
    </subcellularLocation>
</comment>
<dbReference type="GO" id="GO:0006817">
    <property type="term" value="P:phosphate ion transport"/>
    <property type="evidence" value="ECO:0007669"/>
    <property type="project" value="UniProtKB-KW"/>
</dbReference>